<evidence type="ECO:0000313" key="4">
    <source>
        <dbReference type="Proteomes" id="UP000198736"/>
    </source>
</evidence>
<feature type="compositionally biased region" description="Polar residues" evidence="1">
    <location>
        <begin position="90"/>
        <end position="127"/>
    </location>
</feature>
<dbReference type="STRING" id="1742973.COMA2_70020"/>
<keyword evidence="2" id="KW-1133">Transmembrane helix</keyword>
<keyword evidence="4" id="KW-1185">Reference proteome</keyword>
<keyword evidence="2" id="KW-0472">Membrane</keyword>
<keyword evidence="2" id="KW-0812">Transmembrane</keyword>
<accession>A0A0S4LPL5</accession>
<feature type="region of interest" description="Disordered" evidence="1">
    <location>
        <begin position="1"/>
        <end position="23"/>
    </location>
</feature>
<organism evidence="3 4">
    <name type="scientific">Candidatus Nitrospira nitrificans</name>
    <dbReference type="NCBI Taxonomy" id="1742973"/>
    <lineage>
        <taxon>Bacteria</taxon>
        <taxon>Pseudomonadati</taxon>
        <taxon>Nitrospirota</taxon>
        <taxon>Nitrospiria</taxon>
        <taxon>Nitrospirales</taxon>
        <taxon>Nitrospiraceae</taxon>
        <taxon>Nitrospira</taxon>
    </lineage>
</organism>
<sequence length="170" mass="18849">MRYGIAERDSDQPPDASRGGVPMSLGQARMSFGRCFRCRQYTQNEITGWRGMAKEFKTVCSRYLRRRVWLVCLVLLIGLSACGPMPTDPAPSSESRTGLSSPSASHSVPQNSPSSMTGWRQEGTSESVAVPGDLNDDASSEHDNWSVVQETAQLEYEAEQEERSGERKNR</sequence>
<name>A0A0S4LPL5_9BACT</name>
<evidence type="ECO:0000256" key="2">
    <source>
        <dbReference type="SAM" id="Phobius"/>
    </source>
</evidence>
<gene>
    <name evidence="3" type="ORF">COMA2_70020</name>
</gene>
<proteinExistence type="predicted"/>
<protein>
    <submittedName>
        <fullName evidence="3">Uncharacterized protein</fullName>
    </submittedName>
</protein>
<evidence type="ECO:0000256" key="1">
    <source>
        <dbReference type="SAM" id="MobiDB-lite"/>
    </source>
</evidence>
<evidence type="ECO:0000313" key="3">
    <source>
        <dbReference type="EMBL" id="CUS39199.1"/>
    </source>
</evidence>
<dbReference type="Proteomes" id="UP000198736">
    <property type="component" value="Unassembled WGS sequence"/>
</dbReference>
<feature type="compositionally biased region" description="Basic and acidic residues" evidence="1">
    <location>
        <begin position="1"/>
        <end position="11"/>
    </location>
</feature>
<feature type="transmembrane region" description="Helical" evidence="2">
    <location>
        <begin position="68"/>
        <end position="86"/>
    </location>
</feature>
<dbReference type="EMBL" id="CZPZ01000034">
    <property type="protein sequence ID" value="CUS39199.1"/>
    <property type="molecule type" value="Genomic_DNA"/>
</dbReference>
<feature type="region of interest" description="Disordered" evidence="1">
    <location>
        <begin position="84"/>
        <end position="170"/>
    </location>
</feature>
<dbReference type="AlphaFoldDB" id="A0A0S4LPL5"/>
<feature type="compositionally biased region" description="Basic and acidic residues" evidence="1">
    <location>
        <begin position="161"/>
        <end position="170"/>
    </location>
</feature>
<reference evidence="4" key="1">
    <citation type="submission" date="2015-10" db="EMBL/GenBank/DDBJ databases">
        <authorList>
            <person name="Luecker S."/>
            <person name="Luecker S."/>
        </authorList>
    </citation>
    <scope>NUCLEOTIDE SEQUENCE [LARGE SCALE GENOMIC DNA]</scope>
</reference>